<dbReference type="KEGG" id="rpe:RPE_1413"/>
<dbReference type="OrthoDB" id="5918037at2"/>
<proteinExistence type="predicted"/>
<evidence type="ECO:0000313" key="2">
    <source>
        <dbReference type="EMBL" id="ABJ05365.1"/>
    </source>
</evidence>
<dbReference type="NCBIfam" id="TIGR02293">
    <property type="entry name" value="TAS_TIGR02293"/>
    <property type="match status" value="1"/>
</dbReference>
<organism evidence="2">
    <name type="scientific">Rhodopseudomonas palustris (strain BisA53)</name>
    <dbReference type="NCBI Taxonomy" id="316055"/>
    <lineage>
        <taxon>Bacteria</taxon>
        <taxon>Pseudomonadati</taxon>
        <taxon>Pseudomonadota</taxon>
        <taxon>Alphaproteobacteria</taxon>
        <taxon>Hyphomicrobiales</taxon>
        <taxon>Nitrobacteraceae</taxon>
        <taxon>Rhodopseudomonas</taxon>
    </lineage>
</organism>
<gene>
    <name evidence="2" type="ordered locus">RPE_1413</name>
</gene>
<dbReference type="STRING" id="316055.RPE_1413"/>
<dbReference type="HOGENOM" id="CLU_2181909_0_0_5"/>
<accession>Q07RR9</accession>
<dbReference type="AlphaFoldDB" id="Q07RR9"/>
<dbReference type="Pfam" id="PF09722">
    <property type="entry name" value="Xre_MbcA_ParS_C"/>
    <property type="match status" value="1"/>
</dbReference>
<name>Q07RR9_RHOP5</name>
<dbReference type="EMBL" id="CP000463">
    <property type="protein sequence ID" value="ABJ05365.1"/>
    <property type="molecule type" value="Genomic_DNA"/>
</dbReference>
<feature type="domain" description="Antitoxin Xre/MbcA/ParS-like toxin-binding" evidence="1">
    <location>
        <begin position="84"/>
        <end position="133"/>
    </location>
</feature>
<dbReference type="eggNOG" id="COG5642">
    <property type="taxonomic scope" value="Bacteria"/>
</dbReference>
<reference evidence="2" key="1">
    <citation type="submission" date="2006-09" db="EMBL/GenBank/DDBJ databases">
        <title>Complete sequence of Rhodopseudomonas palustris BisA53.</title>
        <authorList>
            <consortium name="US DOE Joint Genome Institute"/>
            <person name="Copeland A."/>
            <person name="Lucas S."/>
            <person name="Lapidus A."/>
            <person name="Barry K."/>
            <person name="Detter J.C."/>
            <person name="Glavina del Rio T."/>
            <person name="Hammon N."/>
            <person name="Israni S."/>
            <person name="Dalin E."/>
            <person name="Tice H."/>
            <person name="Pitluck S."/>
            <person name="Chain P."/>
            <person name="Malfatti S."/>
            <person name="Shin M."/>
            <person name="Vergez L."/>
            <person name="Schmutz J."/>
            <person name="Larimer F."/>
            <person name="Land M."/>
            <person name="Hauser L."/>
            <person name="Pelletier D.A."/>
            <person name="Kyrpides N."/>
            <person name="Kim E."/>
            <person name="Harwood C.S."/>
            <person name="Oda Y."/>
            <person name="Richardson P."/>
        </authorList>
    </citation>
    <scope>NUCLEOTIDE SEQUENCE [LARGE SCALE GENOMIC DNA]</scope>
    <source>
        <strain evidence="2">BisA53</strain>
    </source>
</reference>
<sequence length="136" mass="15080">MSAEPFAKATAEAVEELKELRRQGAPAEATLLNLQQRFRAVLDDIVRQGVPERFAALVNTPDASQIGFEQSGNLFRNLNIQALANRVFGDEEKAEAWLNRPNQSLGGQKPLDLLKDEIGAEVVREKLEQIDHGIFA</sequence>
<dbReference type="InterPro" id="IPR024467">
    <property type="entry name" value="Xre/MbcA/ParS-like_toxin-bd"/>
</dbReference>
<protein>
    <recommendedName>
        <fullName evidence="1">Antitoxin Xre/MbcA/ParS-like toxin-binding domain-containing protein</fullName>
    </recommendedName>
</protein>
<dbReference type="InterPro" id="IPR011979">
    <property type="entry name" value="Antitox_Xre"/>
</dbReference>
<evidence type="ECO:0000259" key="1">
    <source>
        <dbReference type="Pfam" id="PF09722"/>
    </source>
</evidence>